<dbReference type="SUPFAM" id="SSF55804">
    <property type="entry name" value="Phoshotransferase/anion transport protein"/>
    <property type="match status" value="1"/>
</dbReference>
<dbReference type="InterPro" id="IPR002178">
    <property type="entry name" value="PTS_EIIA_type-2_dom"/>
</dbReference>
<dbReference type="Pfam" id="PF00359">
    <property type="entry name" value="PTS_EIIA_2"/>
    <property type="match status" value="1"/>
</dbReference>
<evidence type="ECO:0000259" key="4">
    <source>
        <dbReference type="PROSITE" id="PS51094"/>
    </source>
</evidence>
<dbReference type="Pfam" id="PF00874">
    <property type="entry name" value="PRD"/>
    <property type="match status" value="1"/>
</dbReference>
<dbReference type="EMBL" id="NBTM02000001">
    <property type="protein sequence ID" value="PNL91458.1"/>
    <property type="molecule type" value="Genomic_DNA"/>
</dbReference>
<dbReference type="InterPro" id="IPR050661">
    <property type="entry name" value="BglG_antiterminators"/>
</dbReference>
<evidence type="ECO:0000313" key="6">
    <source>
        <dbReference type="EMBL" id="PNL91458.1"/>
    </source>
</evidence>
<dbReference type="CDD" id="cd05568">
    <property type="entry name" value="PTS_IIB_bgl_like"/>
    <property type="match status" value="1"/>
</dbReference>
<dbReference type="Gene3D" id="3.40.930.10">
    <property type="entry name" value="Mannitol-specific EII, Chain A"/>
    <property type="match status" value="1"/>
</dbReference>
<feature type="domain" description="PRD" evidence="5">
    <location>
        <begin position="304"/>
        <end position="410"/>
    </location>
</feature>
<dbReference type="InterPro" id="IPR013196">
    <property type="entry name" value="HTH_11"/>
</dbReference>
<evidence type="ECO:0000256" key="3">
    <source>
        <dbReference type="ARBA" id="ARBA00023163"/>
    </source>
</evidence>
<dbReference type="SUPFAM" id="SSF46785">
    <property type="entry name" value="Winged helix' DNA-binding domain"/>
    <property type="match status" value="1"/>
</dbReference>
<reference evidence="7" key="1">
    <citation type="submission" date="2017-12" db="EMBL/GenBank/DDBJ databases">
        <title>FDA dAtabase for Regulatory Grade micrObial Sequences (FDA-ARGOS): Supporting development and validation of Infectious Disease Dx tests.</title>
        <authorList>
            <person name="Hoffmann M."/>
            <person name="Allard M."/>
            <person name="Evans P."/>
            <person name="Brown E."/>
            <person name="Tallon L."/>
            <person name="Sadzewicz L."/>
            <person name="Sengamalay N."/>
            <person name="Ott S."/>
            <person name="Godinez A."/>
            <person name="Nagaraj S."/>
            <person name="Vavikolanu K."/>
            <person name="Aluvathingal J."/>
            <person name="Nadendla S."/>
            <person name="Sichtig H."/>
        </authorList>
    </citation>
    <scope>NUCLEOTIDE SEQUENCE [LARGE SCALE GENOMIC DNA]</scope>
    <source>
        <strain evidence="7">FDAARGOS_249</strain>
    </source>
</reference>
<comment type="caution">
    <text evidence="6">The sequence shown here is derived from an EMBL/GenBank/DDBJ whole genome shotgun (WGS) entry which is preliminary data.</text>
</comment>
<dbReference type="GO" id="GO:0006355">
    <property type="term" value="P:regulation of DNA-templated transcription"/>
    <property type="evidence" value="ECO:0007669"/>
    <property type="project" value="InterPro"/>
</dbReference>
<keyword evidence="3" id="KW-0804">Transcription</keyword>
<dbReference type="InterPro" id="IPR016152">
    <property type="entry name" value="PTrfase/Anion_transptr"/>
</dbReference>
<dbReference type="SUPFAM" id="SSF63520">
    <property type="entry name" value="PTS-regulatory domain, PRD"/>
    <property type="match status" value="1"/>
</dbReference>
<dbReference type="InterPro" id="IPR036390">
    <property type="entry name" value="WH_DNA-bd_sf"/>
</dbReference>
<dbReference type="PANTHER" id="PTHR30185:SF18">
    <property type="entry name" value="TRANSCRIPTIONAL REGULATOR MTLR"/>
    <property type="match status" value="1"/>
</dbReference>
<dbReference type="Pfam" id="PF08279">
    <property type="entry name" value="HTH_11"/>
    <property type="match status" value="2"/>
</dbReference>
<gene>
    <name evidence="6" type="ORF">A6J77_004110</name>
</gene>
<evidence type="ECO:0000313" key="7">
    <source>
        <dbReference type="Proteomes" id="UP000192813"/>
    </source>
</evidence>
<dbReference type="PANTHER" id="PTHR30185">
    <property type="entry name" value="CRYPTIC BETA-GLUCOSIDE BGL OPERON ANTITERMINATOR"/>
    <property type="match status" value="1"/>
</dbReference>
<dbReference type="Proteomes" id="UP000192813">
    <property type="component" value="Unassembled WGS sequence"/>
</dbReference>
<evidence type="ECO:0000259" key="5">
    <source>
        <dbReference type="PROSITE" id="PS51372"/>
    </source>
</evidence>
<dbReference type="InterPro" id="IPR036388">
    <property type="entry name" value="WH-like_DNA-bd_sf"/>
</dbReference>
<organism evidence="6 7">
    <name type="scientific">Aerococcus viridans</name>
    <dbReference type="NCBI Taxonomy" id="1377"/>
    <lineage>
        <taxon>Bacteria</taxon>
        <taxon>Bacillati</taxon>
        <taxon>Bacillota</taxon>
        <taxon>Bacilli</taxon>
        <taxon>Lactobacillales</taxon>
        <taxon>Aerococcaceae</taxon>
        <taxon>Aerococcus</taxon>
    </lineage>
</organism>
<evidence type="ECO:0000256" key="1">
    <source>
        <dbReference type="ARBA" id="ARBA00022737"/>
    </source>
</evidence>
<dbReference type="Gene3D" id="1.10.10.10">
    <property type="entry name" value="Winged helix-like DNA-binding domain superfamily/Winged helix DNA-binding domain"/>
    <property type="match status" value="2"/>
</dbReference>
<keyword evidence="2" id="KW-0805">Transcription regulation</keyword>
<protein>
    <submittedName>
        <fullName evidence="6">Uncharacterized protein</fullName>
    </submittedName>
</protein>
<dbReference type="AlphaFoldDB" id="A0A2J9PM92"/>
<sequence length="690" mass="78163">MYLSQREAIILDQLLYSHTEIPLSSFQSLLQVSRRTVYREITNLEASLKTLNVEIVNERNKGYKLVGHAETLNMLREENTARNQYVFSKDERQDGIITTLLVNEGPVTAEVLSQQFAVSLNTIYQDIDAIEERLGANQVNRLPAQGFTLDVDEINNRNIVATTIYNNLSPADSATYLSDLSEIGASIDKPFFLTFISDTSLKAVVESFRQSDLDAGKKMNDNQIRPVLIQLAYALDRMQAGFSISDIVSIETNVPSDIIHLAYQITGHLADQLKINIPINERNLLVNQLEGINFKNKESIFNVNFDTQLSYKVQRFIRLVSEKTSNDFRQDKRLYKGLISHIRATLKRIENDPITSFKDTSLEPVVDQYKDLYVKVEESFKAVFSTDISHEEAAYILMHFAASYEAGPSLNYQPRLLVIVSNYGGAGKIIKERLEKQFQAIFQVDITQLSEIDQLDVGSYSMILSTGPLKNFPVEYQLISPVLADKDIDLLKDFIETYKLGHKNPLTNHFGDDNYKLTFEEMRDSILIADDLLKQFEVKDINSKEHVEATVEAVIQSLKPLAVSDDALVSQAIIKRYKTTPIGIPMTNMSLFHSVHEDVKTPVFKVYNLSSPFYVEGMDRQMILLKRILLLLAPAPLDANVKTVLGWISQSIIENNINTDLYNTGNEETLRNLLSRLFVEAIQESGKGDD</sequence>
<feature type="domain" description="PTS EIIA type-2" evidence="4">
    <location>
        <begin position="531"/>
        <end position="677"/>
    </location>
</feature>
<name>A0A2J9PM92_9LACT</name>
<keyword evidence="1" id="KW-0677">Repeat</keyword>
<proteinExistence type="predicted"/>
<accession>A0A2J9PM92</accession>
<dbReference type="PROSITE" id="PS51372">
    <property type="entry name" value="PRD_2"/>
    <property type="match status" value="1"/>
</dbReference>
<dbReference type="InterPro" id="IPR011608">
    <property type="entry name" value="PRD"/>
</dbReference>
<dbReference type="InterPro" id="IPR036634">
    <property type="entry name" value="PRD_sf"/>
</dbReference>
<dbReference type="RefSeq" id="WP_083068436.1">
    <property type="nucleotide sequence ID" value="NZ_JALXKY010000013.1"/>
</dbReference>
<dbReference type="Gene3D" id="1.10.1790.10">
    <property type="entry name" value="PRD domain"/>
    <property type="match status" value="1"/>
</dbReference>
<evidence type="ECO:0000256" key="2">
    <source>
        <dbReference type="ARBA" id="ARBA00023015"/>
    </source>
</evidence>
<dbReference type="PROSITE" id="PS51094">
    <property type="entry name" value="PTS_EIIA_TYPE_2"/>
    <property type="match status" value="1"/>
</dbReference>